<dbReference type="Proteomes" id="UP001165090">
    <property type="component" value="Unassembled WGS sequence"/>
</dbReference>
<reference evidence="2 3" key="1">
    <citation type="journal article" date="2023" name="IScience">
        <title>Expanded male sex-determining region conserved during the evolution of homothallism in the green alga Volvox.</title>
        <authorList>
            <person name="Yamamoto K."/>
            <person name="Matsuzaki R."/>
            <person name="Mahakham W."/>
            <person name="Heman W."/>
            <person name="Sekimoto H."/>
            <person name="Kawachi M."/>
            <person name="Minakuchi Y."/>
            <person name="Toyoda A."/>
            <person name="Nozaki H."/>
        </authorList>
    </citation>
    <scope>NUCLEOTIDE SEQUENCE [LARGE SCALE GENOMIC DNA]</scope>
    <source>
        <strain evidence="2 3">NIES-4468</strain>
    </source>
</reference>
<comment type="caution">
    <text evidence="2">The sequence shown here is derived from an EMBL/GenBank/DDBJ whole genome shotgun (WGS) entry which is preliminary data.</text>
</comment>
<dbReference type="EMBL" id="BSDZ01000079">
    <property type="protein sequence ID" value="GLI68288.1"/>
    <property type="molecule type" value="Genomic_DNA"/>
</dbReference>
<keyword evidence="3" id="KW-1185">Reference proteome</keyword>
<proteinExistence type="predicted"/>
<name>A0ABQ5SFR3_9CHLO</name>
<sequence length="162" mass="16792">VEEHAAKAHDVMAIRCRGTDTVLNYVTETYMEIMPVILPYNGRRPLHRNEVVRLLRSHGKEATRQTHAAGRYPGRSVVTEAAPEPPVTIFGDDECDLYGVMPGSTKPGSAGGGGSGVTDGQPVSPGSTAAAAYDSGSWPQPDPLVGGGDGGGNGFWSASGNG</sequence>
<evidence type="ECO:0008006" key="4">
    <source>
        <dbReference type="Google" id="ProtNLM"/>
    </source>
</evidence>
<evidence type="ECO:0000313" key="3">
    <source>
        <dbReference type="Proteomes" id="UP001165090"/>
    </source>
</evidence>
<feature type="region of interest" description="Disordered" evidence="1">
    <location>
        <begin position="100"/>
        <end position="162"/>
    </location>
</feature>
<feature type="non-terminal residue" evidence="2">
    <location>
        <position position="1"/>
    </location>
</feature>
<evidence type="ECO:0000313" key="2">
    <source>
        <dbReference type="EMBL" id="GLI68288.1"/>
    </source>
</evidence>
<feature type="compositionally biased region" description="Gly residues" evidence="1">
    <location>
        <begin position="145"/>
        <end position="154"/>
    </location>
</feature>
<organism evidence="2 3">
    <name type="scientific">Volvox africanus</name>
    <dbReference type="NCBI Taxonomy" id="51714"/>
    <lineage>
        <taxon>Eukaryota</taxon>
        <taxon>Viridiplantae</taxon>
        <taxon>Chlorophyta</taxon>
        <taxon>core chlorophytes</taxon>
        <taxon>Chlorophyceae</taxon>
        <taxon>CS clade</taxon>
        <taxon>Chlamydomonadales</taxon>
        <taxon>Volvocaceae</taxon>
        <taxon>Volvox</taxon>
    </lineage>
</organism>
<feature type="non-terminal residue" evidence="2">
    <location>
        <position position="162"/>
    </location>
</feature>
<gene>
    <name evidence="2" type="ORF">VaNZ11_012648</name>
</gene>
<evidence type="ECO:0000256" key="1">
    <source>
        <dbReference type="SAM" id="MobiDB-lite"/>
    </source>
</evidence>
<protein>
    <recommendedName>
        <fullName evidence="4">AP2/ERF domain-containing protein</fullName>
    </recommendedName>
</protein>
<accession>A0ABQ5SFR3</accession>